<name>A0A6J1PEU5_9HYME</name>
<dbReference type="RefSeq" id="XP_024867765.1">
    <property type="nucleotide sequence ID" value="XM_025011997.1"/>
</dbReference>
<keyword evidence="1" id="KW-1185">Reference proteome</keyword>
<dbReference type="OrthoDB" id="10028922at2759"/>
<dbReference type="PANTHER" id="PTHR33053">
    <property type="entry name" value="PROTEIN, PUTATIVE-RELATED"/>
    <property type="match status" value="1"/>
</dbReference>
<evidence type="ECO:0000313" key="2">
    <source>
        <dbReference type="RefSeq" id="XP_024867765.1"/>
    </source>
</evidence>
<dbReference type="Proteomes" id="UP000504618">
    <property type="component" value="Unplaced"/>
</dbReference>
<protein>
    <submittedName>
        <fullName evidence="2">Uncharacterized protein LOC112452011</fullName>
    </submittedName>
</protein>
<gene>
    <name evidence="2" type="primary">LOC112452011</name>
</gene>
<dbReference type="AlphaFoldDB" id="A0A6J1PEU5"/>
<dbReference type="GeneID" id="112452011"/>
<proteinExistence type="predicted"/>
<reference evidence="2" key="1">
    <citation type="submission" date="2025-08" db="UniProtKB">
        <authorList>
            <consortium name="RefSeq"/>
        </authorList>
    </citation>
    <scope>IDENTIFICATION</scope>
    <source>
        <tissue evidence="2">Whole body</tissue>
    </source>
</reference>
<accession>A0A6J1PEU5</accession>
<organism evidence="1 2">
    <name type="scientific">Temnothorax curvispinosus</name>
    <dbReference type="NCBI Taxonomy" id="300111"/>
    <lineage>
        <taxon>Eukaryota</taxon>
        <taxon>Metazoa</taxon>
        <taxon>Ecdysozoa</taxon>
        <taxon>Arthropoda</taxon>
        <taxon>Hexapoda</taxon>
        <taxon>Insecta</taxon>
        <taxon>Pterygota</taxon>
        <taxon>Neoptera</taxon>
        <taxon>Endopterygota</taxon>
        <taxon>Hymenoptera</taxon>
        <taxon>Apocrita</taxon>
        <taxon>Aculeata</taxon>
        <taxon>Formicoidea</taxon>
        <taxon>Formicidae</taxon>
        <taxon>Myrmicinae</taxon>
        <taxon>Temnothorax</taxon>
    </lineage>
</organism>
<sequence length="137" mass="15438">MAEIFNNCIDSNLSESNQEPDIEPLVLGVDISIDGLPVSKSSFVDVWPILGRCTGLYDQRPIVIGLFCGSGKPKPLDSYLMDFIDELKVLQNDGIKCNNQVFRVFVHWFICDAPARAYLKCIKCHTGYNGYERCIQE</sequence>
<evidence type="ECO:0000313" key="1">
    <source>
        <dbReference type="Proteomes" id="UP000504618"/>
    </source>
</evidence>
<feature type="non-terminal residue" evidence="2">
    <location>
        <position position="137"/>
    </location>
</feature>